<feature type="non-terminal residue" evidence="1">
    <location>
        <position position="1"/>
    </location>
</feature>
<accession>A0A815UJK5</accession>
<proteinExistence type="predicted"/>
<feature type="non-terminal residue" evidence="1">
    <location>
        <position position="100"/>
    </location>
</feature>
<reference evidence="1" key="1">
    <citation type="submission" date="2021-02" db="EMBL/GenBank/DDBJ databases">
        <authorList>
            <person name="Nowell W R."/>
        </authorList>
    </citation>
    <scope>NUCLEOTIDE SEQUENCE</scope>
</reference>
<dbReference type="AlphaFoldDB" id="A0A815UJK5"/>
<dbReference type="EMBL" id="CAJNOE010005938">
    <property type="protein sequence ID" value="CAF1521659.1"/>
    <property type="molecule type" value="Genomic_DNA"/>
</dbReference>
<sequence>VGKQRPLGLLNNQKPKFHRRRHVATPNIVRRIASYIRKENPPTISLMAARCHIDVGTTFRIIRDVIHAKCRKKRPVHRLYPAVIEKRRPRAWRIYRRLAN</sequence>
<evidence type="ECO:0000313" key="2">
    <source>
        <dbReference type="Proteomes" id="UP000663860"/>
    </source>
</evidence>
<evidence type="ECO:0000313" key="1">
    <source>
        <dbReference type="EMBL" id="CAF1521659.1"/>
    </source>
</evidence>
<protein>
    <submittedName>
        <fullName evidence="1">Uncharacterized protein</fullName>
    </submittedName>
</protein>
<gene>
    <name evidence="1" type="ORF">IZO911_LOCUS45866</name>
</gene>
<comment type="caution">
    <text evidence="1">The sequence shown here is derived from an EMBL/GenBank/DDBJ whole genome shotgun (WGS) entry which is preliminary data.</text>
</comment>
<dbReference type="Proteomes" id="UP000663860">
    <property type="component" value="Unassembled WGS sequence"/>
</dbReference>
<organism evidence="1 2">
    <name type="scientific">Adineta steineri</name>
    <dbReference type="NCBI Taxonomy" id="433720"/>
    <lineage>
        <taxon>Eukaryota</taxon>
        <taxon>Metazoa</taxon>
        <taxon>Spiralia</taxon>
        <taxon>Gnathifera</taxon>
        <taxon>Rotifera</taxon>
        <taxon>Eurotatoria</taxon>
        <taxon>Bdelloidea</taxon>
        <taxon>Adinetida</taxon>
        <taxon>Adinetidae</taxon>
        <taxon>Adineta</taxon>
    </lineage>
</organism>
<name>A0A815UJK5_9BILA</name>